<organism evidence="2 3">
    <name type="scientific">Ascaris lumbricoides</name>
    <name type="common">Giant roundworm</name>
    <dbReference type="NCBI Taxonomy" id="6252"/>
    <lineage>
        <taxon>Eukaryota</taxon>
        <taxon>Metazoa</taxon>
        <taxon>Ecdysozoa</taxon>
        <taxon>Nematoda</taxon>
        <taxon>Chromadorea</taxon>
        <taxon>Rhabditida</taxon>
        <taxon>Spirurina</taxon>
        <taxon>Ascaridomorpha</taxon>
        <taxon>Ascaridoidea</taxon>
        <taxon>Ascarididae</taxon>
        <taxon>Ascaris</taxon>
    </lineage>
</organism>
<evidence type="ECO:0000313" key="2">
    <source>
        <dbReference type="Proteomes" id="UP000036681"/>
    </source>
</evidence>
<feature type="transmembrane region" description="Helical" evidence="1">
    <location>
        <begin position="57"/>
        <end position="77"/>
    </location>
</feature>
<dbReference type="WBParaSite" id="ALUE_0001325701-mRNA-1">
    <property type="protein sequence ID" value="ALUE_0001325701-mRNA-1"/>
    <property type="gene ID" value="ALUE_0001325701"/>
</dbReference>
<keyword evidence="1" id="KW-0812">Transmembrane</keyword>
<evidence type="ECO:0000256" key="1">
    <source>
        <dbReference type="SAM" id="Phobius"/>
    </source>
</evidence>
<proteinExistence type="predicted"/>
<dbReference type="Proteomes" id="UP000036681">
    <property type="component" value="Unplaced"/>
</dbReference>
<keyword evidence="1" id="KW-1133">Transmembrane helix</keyword>
<feature type="transmembrane region" description="Helical" evidence="1">
    <location>
        <begin position="20"/>
        <end position="45"/>
    </location>
</feature>
<feature type="transmembrane region" description="Helical" evidence="1">
    <location>
        <begin position="97"/>
        <end position="115"/>
    </location>
</feature>
<accession>A0A0M3I7Q4</accession>
<dbReference type="AlphaFoldDB" id="A0A0M3I7Q4"/>
<reference evidence="3" key="1">
    <citation type="submission" date="2017-02" db="UniProtKB">
        <authorList>
            <consortium name="WormBaseParasite"/>
        </authorList>
    </citation>
    <scope>IDENTIFICATION</scope>
</reference>
<keyword evidence="2" id="KW-1185">Reference proteome</keyword>
<feature type="transmembrane region" description="Helical" evidence="1">
    <location>
        <begin position="122"/>
        <end position="142"/>
    </location>
</feature>
<name>A0A0M3I7Q4_ASCLU</name>
<evidence type="ECO:0000313" key="3">
    <source>
        <dbReference type="WBParaSite" id="ALUE_0001325701-mRNA-1"/>
    </source>
</evidence>
<protein>
    <submittedName>
        <fullName evidence="3">MARVEL domain-containing protein</fullName>
    </submittedName>
</protein>
<sequence length="153" mass="17316">MAGPPLRWNTAFIREKENALSLLQIFLGLASLLTGIFCFPSVVYHECKMAIHSFSQMLIIVCANSFFLVCSIVLMICHLCNASDAYYRFNFPTMQKLYSSLAALIYGTAAVVVFVEIISIQFVAQWLLEIICLTATFLAYSYEGYLRWSSEYA</sequence>
<keyword evidence="1" id="KW-0472">Membrane</keyword>